<dbReference type="EMBL" id="JARKIK010000002">
    <property type="protein sequence ID" value="KAK8753683.1"/>
    <property type="molecule type" value="Genomic_DNA"/>
</dbReference>
<dbReference type="AlphaFoldDB" id="A0AAW0YQ20"/>
<evidence type="ECO:0000313" key="3">
    <source>
        <dbReference type="Proteomes" id="UP001445076"/>
    </source>
</evidence>
<proteinExistence type="predicted"/>
<dbReference type="PROSITE" id="PS50041">
    <property type="entry name" value="C_TYPE_LECTIN_2"/>
    <property type="match status" value="1"/>
</dbReference>
<dbReference type="InterPro" id="IPR001304">
    <property type="entry name" value="C-type_lectin-like"/>
</dbReference>
<gene>
    <name evidence="2" type="ORF">OTU49_001120</name>
</gene>
<dbReference type="InterPro" id="IPR016186">
    <property type="entry name" value="C-type_lectin-like/link_sf"/>
</dbReference>
<keyword evidence="3" id="KW-1185">Reference proteome</keyword>
<feature type="domain" description="C-type lectin" evidence="1">
    <location>
        <begin position="1"/>
        <end position="116"/>
    </location>
</feature>
<protein>
    <recommendedName>
        <fullName evidence="1">C-type lectin domain-containing protein</fullName>
    </recommendedName>
</protein>
<dbReference type="Pfam" id="PF00059">
    <property type="entry name" value="Lectin_C"/>
    <property type="match status" value="1"/>
</dbReference>
<comment type="caution">
    <text evidence="2">The sequence shown here is derived from an EMBL/GenBank/DDBJ whole genome shotgun (WGS) entry which is preliminary data.</text>
</comment>
<evidence type="ECO:0000259" key="1">
    <source>
        <dbReference type="PROSITE" id="PS50041"/>
    </source>
</evidence>
<dbReference type="SUPFAM" id="SSF56436">
    <property type="entry name" value="C-type lectin-like"/>
    <property type="match status" value="1"/>
</dbReference>
<sequence length="121" mass="14038">GGGCYHVSREERLTWQDARAHCHSLQGDLAAPLHYSQFKHFILKLRLSRTYTYWIGASTAGKDEEWKWLDGRPVRWEVWGSSQPQPLYSQCLALKPAYKFVVSAEGCGESRFYICQQERLL</sequence>
<dbReference type="SMART" id="SM00034">
    <property type="entry name" value="CLECT"/>
    <property type="match status" value="1"/>
</dbReference>
<name>A0AAW0YQ20_CHEQU</name>
<dbReference type="Gene3D" id="3.10.100.10">
    <property type="entry name" value="Mannose-Binding Protein A, subunit A"/>
    <property type="match status" value="1"/>
</dbReference>
<evidence type="ECO:0000313" key="2">
    <source>
        <dbReference type="EMBL" id="KAK8753683.1"/>
    </source>
</evidence>
<dbReference type="Proteomes" id="UP001445076">
    <property type="component" value="Unassembled WGS sequence"/>
</dbReference>
<dbReference type="InterPro" id="IPR050111">
    <property type="entry name" value="C-type_lectin/snaclec_domain"/>
</dbReference>
<accession>A0AAW0YQ20</accession>
<feature type="non-terminal residue" evidence="2">
    <location>
        <position position="1"/>
    </location>
</feature>
<reference evidence="2 3" key="1">
    <citation type="journal article" date="2024" name="BMC Genomics">
        <title>Genome assembly of redclaw crayfish (Cherax quadricarinatus) provides insights into its immune adaptation and hypoxia tolerance.</title>
        <authorList>
            <person name="Liu Z."/>
            <person name="Zheng J."/>
            <person name="Li H."/>
            <person name="Fang K."/>
            <person name="Wang S."/>
            <person name="He J."/>
            <person name="Zhou D."/>
            <person name="Weng S."/>
            <person name="Chi M."/>
            <person name="Gu Z."/>
            <person name="He J."/>
            <person name="Li F."/>
            <person name="Wang M."/>
        </authorList>
    </citation>
    <scope>NUCLEOTIDE SEQUENCE [LARGE SCALE GENOMIC DNA]</scope>
    <source>
        <strain evidence="2">ZL_2023a</strain>
    </source>
</reference>
<dbReference type="CDD" id="cd00037">
    <property type="entry name" value="CLECT"/>
    <property type="match status" value="1"/>
</dbReference>
<dbReference type="InterPro" id="IPR016187">
    <property type="entry name" value="CTDL_fold"/>
</dbReference>
<organism evidence="2 3">
    <name type="scientific">Cherax quadricarinatus</name>
    <name type="common">Australian red claw crayfish</name>
    <dbReference type="NCBI Taxonomy" id="27406"/>
    <lineage>
        <taxon>Eukaryota</taxon>
        <taxon>Metazoa</taxon>
        <taxon>Ecdysozoa</taxon>
        <taxon>Arthropoda</taxon>
        <taxon>Crustacea</taxon>
        <taxon>Multicrustacea</taxon>
        <taxon>Malacostraca</taxon>
        <taxon>Eumalacostraca</taxon>
        <taxon>Eucarida</taxon>
        <taxon>Decapoda</taxon>
        <taxon>Pleocyemata</taxon>
        <taxon>Astacidea</taxon>
        <taxon>Parastacoidea</taxon>
        <taxon>Parastacidae</taxon>
        <taxon>Cherax</taxon>
    </lineage>
</organism>
<dbReference type="PANTHER" id="PTHR22803">
    <property type="entry name" value="MANNOSE, PHOSPHOLIPASE, LECTIN RECEPTOR RELATED"/>
    <property type="match status" value="1"/>
</dbReference>